<dbReference type="SMART" id="SM00757">
    <property type="entry name" value="CRA"/>
    <property type="match status" value="1"/>
</dbReference>
<keyword evidence="5" id="KW-1185">Reference proteome</keyword>
<sequence length="647" mass="73193">MSDLISQLLENHSLQRNATIIPHRINSRTSTQTSPHHSKKLPTYPSYLKNTVYAALVKEQYEHQKIKRDRTKTSGIISTFRFKESDDNPLDDMCLALPSSWNQLDKSFNIQIRKNSLDLFYTGPGENDRDAASVRSNYAIPPQCGVYYYEAKILSKGENGFIGIGFSSSGNDLDRLPGWDENSWGYHGDDGFCFSGSGSGVAYGPYFTTGDVIGCCMDFSNNTIFYTKNGTLLNTAFKDVKPAFKLYPNIGLRTPGEHVLTNFGEEPFVFDIDRYVADQKLKIWKEVTSEPHRMQAPNITSPKYKIIADPNSNETQDNQNGHKQIMEQLIIPYLMHQGYTQTAKSVIKSTEDVMRTSSASIHALPYDISNDGEVTSLYSDEIKKMEERHVIKAAVLDGNIDLAIRIIQQLFPNMIKDESQSSIVFELKCQKFIEMMKSYSEQINRANQTEEPLSHLLVSHKNEDSHMDEIDSKASLLKDYVCEDMEIDEDFEDRTHVPSKRANSGIIIDKAIGQGSGIESGSQAKSLSKIPCLEDLIQDIMRYGEKLQDEYRYTMTSEQRAKLTKIFALLAYNDPIESPLAYIMDKSNRDVLASKLNTALCVCQQQRATTSLESIYKQAILTNKELVWSGNAKSSLININQYLKSEY</sequence>
<dbReference type="InterPro" id="IPR035782">
    <property type="entry name" value="SPRY_RanBP9/10"/>
</dbReference>
<evidence type="ECO:0000313" key="5">
    <source>
        <dbReference type="Proteomes" id="UP000077315"/>
    </source>
</evidence>
<feature type="region of interest" description="Disordered" evidence="1">
    <location>
        <begin position="19"/>
        <end position="41"/>
    </location>
</feature>
<dbReference type="OrthoDB" id="25503at2759"/>
<dbReference type="PROSITE" id="PS50188">
    <property type="entry name" value="B302_SPRY"/>
    <property type="match status" value="1"/>
</dbReference>
<dbReference type="FunCoup" id="A0A162TV40">
    <property type="interactions" value="390"/>
</dbReference>
<evidence type="ECO:0008006" key="6">
    <source>
        <dbReference type="Google" id="ProtNLM"/>
    </source>
</evidence>
<evidence type="ECO:0000259" key="2">
    <source>
        <dbReference type="PROSITE" id="PS50188"/>
    </source>
</evidence>
<dbReference type="InParanoid" id="A0A162TV40"/>
<dbReference type="InterPro" id="IPR024964">
    <property type="entry name" value="CTLH/CRA"/>
</dbReference>
<dbReference type="InterPro" id="IPR013144">
    <property type="entry name" value="CRA_dom"/>
</dbReference>
<name>A0A162TV40_PHYB8</name>
<dbReference type="InterPro" id="IPR013320">
    <property type="entry name" value="ConA-like_dom_sf"/>
</dbReference>
<evidence type="ECO:0000259" key="3">
    <source>
        <dbReference type="PROSITE" id="PS50897"/>
    </source>
</evidence>
<dbReference type="Gene3D" id="2.60.120.920">
    <property type="match status" value="1"/>
</dbReference>
<feature type="domain" description="CTLH" evidence="3">
    <location>
        <begin position="384"/>
        <end position="443"/>
    </location>
</feature>
<dbReference type="InterPro" id="IPR006595">
    <property type="entry name" value="CTLH_C"/>
</dbReference>
<dbReference type="AlphaFoldDB" id="A0A162TV40"/>
<dbReference type="InterPro" id="IPR050618">
    <property type="entry name" value="Ubq-SigPath_Reg"/>
</dbReference>
<dbReference type="PROSITE" id="PS50897">
    <property type="entry name" value="CTLH"/>
    <property type="match status" value="1"/>
</dbReference>
<dbReference type="CDD" id="cd12909">
    <property type="entry name" value="SPRY_RanBP9_10"/>
    <property type="match status" value="1"/>
</dbReference>
<organism evidence="4 5">
    <name type="scientific">Phycomyces blakesleeanus (strain ATCC 8743b / DSM 1359 / FGSC 10004 / NBRC 33097 / NRRL 1555)</name>
    <dbReference type="NCBI Taxonomy" id="763407"/>
    <lineage>
        <taxon>Eukaryota</taxon>
        <taxon>Fungi</taxon>
        <taxon>Fungi incertae sedis</taxon>
        <taxon>Mucoromycota</taxon>
        <taxon>Mucoromycotina</taxon>
        <taxon>Mucoromycetes</taxon>
        <taxon>Mucorales</taxon>
        <taxon>Phycomycetaceae</taxon>
        <taxon>Phycomyces</taxon>
    </lineage>
</organism>
<evidence type="ECO:0000313" key="4">
    <source>
        <dbReference type="EMBL" id="OAD71232.1"/>
    </source>
</evidence>
<dbReference type="GeneID" id="29000323"/>
<accession>A0A162TV40</accession>
<proteinExistence type="predicted"/>
<dbReference type="EMBL" id="KV440986">
    <property type="protein sequence ID" value="OAD71232.1"/>
    <property type="molecule type" value="Genomic_DNA"/>
</dbReference>
<dbReference type="InterPro" id="IPR003877">
    <property type="entry name" value="SPRY_dom"/>
</dbReference>
<dbReference type="RefSeq" id="XP_018289272.1">
    <property type="nucleotide sequence ID" value="XM_018439417.1"/>
</dbReference>
<dbReference type="InterPro" id="IPR001870">
    <property type="entry name" value="B30.2/SPRY"/>
</dbReference>
<dbReference type="SMART" id="SM00668">
    <property type="entry name" value="CTLH"/>
    <property type="match status" value="1"/>
</dbReference>
<dbReference type="VEuPathDB" id="FungiDB:PHYBLDRAFT_187725"/>
<protein>
    <recommendedName>
        <fullName evidence="6">B30.2/SPRY domain-containing protein</fullName>
    </recommendedName>
</protein>
<dbReference type="SUPFAM" id="SSF49899">
    <property type="entry name" value="Concanavalin A-like lectins/glucanases"/>
    <property type="match status" value="1"/>
</dbReference>
<gene>
    <name evidence="4" type="ORF">PHYBLDRAFT_187725</name>
</gene>
<dbReference type="InterPro" id="IPR006594">
    <property type="entry name" value="LisH"/>
</dbReference>
<dbReference type="STRING" id="763407.A0A162TV40"/>
<feature type="domain" description="B30.2/SPRY" evidence="2">
    <location>
        <begin position="79"/>
        <end position="268"/>
    </location>
</feature>
<dbReference type="Proteomes" id="UP000077315">
    <property type="component" value="Unassembled WGS sequence"/>
</dbReference>
<evidence type="ECO:0000256" key="1">
    <source>
        <dbReference type="SAM" id="MobiDB-lite"/>
    </source>
</evidence>
<dbReference type="InterPro" id="IPR043136">
    <property type="entry name" value="B30.2/SPRY_sf"/>
</dbReference>
<dbReference type="Pfam" id="PF10607">
    <property type="entry name" value="CTLH"/>
    <property type="match status" value="2"/>
</dbReference>
<dbReference type="PANTHER" id="PTHR12864">
    <property type="entry name" value="RAN BINDING PROTEIN 9-RELATED"/>
    <property type="match status" value="1"/>
</dbReference>
<dbReference type="Pfam" id="PF00622">
    <property type="entry name" value="SPRY"/>
    <property type="match status" value="1"/>
</dbReference>
<dbReference type="SMART" id="SM00449">
    <property type="entry name" value="SPRY"/>
    <property type="match status" value="1"/>
</dbReference>
<reference evidence="5" key="1">
    <citation type="submission" date="2015-06" db="EMBL/GenBank/DDBJ databases">
        <title>Expansion of signal transduction pathways in fungi by whole-genome duplication.</title>
        <authorList>
            <consortium name="DOE Joint Genome Institute"/>
            <person name="Corrochano L.M."/>
            <person name="Kuo A."/>
            <person name="Marcet-Houben M."/>
            <person name="Polaino S."/>
            <person name="Salamov A."/>
            <person name="Villalobos J.M."/>
            <person name="Alvarez M.I."/>
            <person name="Avalos J."/>
            <person name="Benito E.P."/>
            <person name="Benoit I."/>
            <person name="Burger G."/>
            <person name="Camino L.P."/>
            <person name="Canovas D."/>
            <person name="Cerda-Olmedo E."/>
            <person name="Cheng J.-F."/>
            <person name="Dominguez A."/>
            <person name="Elias M."/>
            <person name="Eslava A.P."/>
            <person name="Glaser F."/>
            <person name="Grimwood J."/>
            <person name="Gutierrez G."/>
            <person name="Heitman J."/>
            <person name="Henrissat B."/>
            <person name="Iturriaga E.A."/>
            <person name="Lang B.F."/>
            <person name="Lavin J.L."/>
            <person name="Lee S."/>
            <person name="Li W."/>
            <person name="Lindquist E."/>
            <person name="Lopez-Garcia S."/>
            <person name="Luque E.M."/>
            <person name="Marcos A.T."/>
            <person name="Martin J."/>
            <person name="McCluskey K."/>
            <person name="Medina H.R."/>
            <person name="Miralles-Duran A."/>
            <person name="Miyazaki A."/>
            <person name="Munoz-Torres E."/>
            <person name="Oguiza J.A."/>
            <person name="Ohm R."/>
            <person name="Olmedo M."/>
            <person name="Orejas M."/>
            <person name="Ortiz-Castellanos L."/>
            <person name="Pisabarro A.G."/>
            <person name="Rodriguez-Romero J."/>
            <person name="Ruiz-Herrera J."/>
            <person name="Ruiz-Vazquez R."/>
            <person name="Sanz C."/>
            <person name="Schackwitz W."/>
            <person name="Schmutz J."/>
            <person name="Shahriari M."/>
            <person name="Shelest E."/>
            <person name="Silva-Franco F."/>
            <person name="Soanes D."/>
            <person name="Syed K."/>
            <person name="Tagua V.G."/>
            <person name="Talbot N.J."/>
            <person name="Thon M."/>
            <person name="De vries R.P."/>
            <person name="Wiebenga A."/>
            <person name="Yadav J.S."/>
            <person name="Braun E.L."/>
            <person name="Baker S."/>
            <person name="Garre V."/>
            <person name="Horwitz B."/>
            <person name="Torres-Martinez S."/>
            <person name="Idnurm A."/>
            <person name="Herrera-Estrella A."/>
            <person name="Gabaldon T."/>
            <person name="Grigoriev I.V."/>
        </authorList>
    </citation>
    <scope>NUCLEOTIDE SEQUENCE [LARGE SCALE GENOMIC DNA]</scope>
    <source>
        <strain evidence="5">NRRL 1555(-)</strain>
    </source>
</reference>
<dbReference type="PROSITE" id="PS50896">
    <property type="entry name" value="LISH"/>
    <property type="match status" value="1"/>
</dbReference>